<organism evidence="4 5">
    <name type="scientific">Rubidibacter lacunae KORDI 51-2</name>
    <dbReference type="NCBI Taxonomy" id="582515"/>
    <lineage>
        <taxon>Bacteria</taxon>
        <taxon>Bacillati</taxon>
        <taxon>Cyanobacteriota</taxon>
        <taxon>Cyanophyceae</taxon>
        <taxon>Oscillatoriophycideae</taxon>
        <taxon>Chroococcales</taxon>
        <taxon>Aphanothecaceae</taxon>
        <taxon>Rubidibacter</taxon>
    </lineage>
</organism>
<dbReference type="PATRIC" id="fig|582515.4.peg.3165"/>
<evidence type="ECO:0000256" key="1">
    <source>
        <dbReference type="ARBA" id="ARBA00022679"/>
    </source>
</evidence>
<evidence type="ECO:0000256" key="2">
    <source>
        <dbReference type="ARBA" id="ARBA00023315"/>
    </source>
</evidence>
<sequence length="244" mass="27671">MQLGRHLGSPLQVARGLVALMGTRLSVYYENRIPQESAVVVVSNHRSFMDPALLMVGLQKSLRTACHHYMNEVPVMREFVRVLGCFPLAAPGDRRSDFLRRASGLLHSRQWVAVFPEGARSMVATPPPTQMRPFQRGFAHLLLRAPVPNLAVLPVAIAAREETVRPIVPLRALRVFDNTEPLFDRPEWHPIATYQRANLLVGRPVWIAPHHYRRYHGRSAHRVVSDLSDYCREEIGKLLVLGCR</sequence>
<dbReference type="InParanoid" id="U5DGU5"/>
<keyword evidence="5" id="KW-1185">Reference proteome</keyword>
<dbReference type="Pfam" id="PF01553">
    <property type="entry name" value="Acyltransferase"/>
    <property type="match status" value="1"/>
</dbReference>
<dbReference type="PANTHER" id="PTHR10434:SF66">
    <property type="entry name" value="PHOSPHOLIPID_GLYCEROL ACYLTRANSFERASE DOMAIN-CONTAINING PROTEIN"/>
    <property type="match status" value="1"/>
</dbReference>
<dbReference type="CDD" id="cd07989">
    <property type="entry name" value="LPLAT_AGPAT-like"/>
    <property type="match status" value="1"/>
</dbReference>
<dbReference type="SUPFAM" id="SSF69593">
    <property type="entry name" value="Glycerol-3-phosphate (1)-acyltransferase"/>
    <property type="match status" value="1"/>
</dbReference>
<protein>
    <submittedName>
        <fullName evidence="4">1-acyl-sn-glycerol-3-phosphate acyltransferase</fullName>
    </submittedName>
</protein>
<proteinExistence type="predicted"/>
<keyword evidence="2 4" id="KW-0012">Acyltransferase</keyword>
<feature type="domain" description="Phospholipid/glycerol acyltransferase" evidence="3">
    <location>
        <begin position="39"/>
        <end position="160"/>
    </location>
</feature>
<dbReference type="RefSeq" id="WP_022608307.1">
    <property type="nucleotide sequence ID" value="NZ_ASSJ01000070.1"/>
</dbReference>
<dbReference type="eggNOG" id="COG0204">
    <property type="taxonomic scope" value="Bacteria"/>
</dbReference>
<keyword evidence="1 4" id="KW-0808">Transferase</keyword>
<dbReference type="GO" id="GO:0006654">
    <property type="term" value="P:phosphatidic acid biosynthetic process"/>
    <property type="evidence" value="ECO:0007669"/>
    <property type="project" value="TreeGrafter"/>
</dbReference>
<gene>
    <name evidence="4" type="ORF">KR51_00028130</name>
</gene>
<dbReference type="STRING" id="582515.KR51_00028130"/>
<dbReference type="EMBL" id="ASSJ01000070">
    <property type="protein sequence ID" value="ERN40821.1"/>
    <property type="molecule type" value="Genomic_DNA"/>
</dbReference>
<evidence type="ECO:0000313" key="5">
    <source>
        <dbReference type="Proteomes" id="UP000016960"/>
    </source>
</evidence>
<dbReference type="OrthoDB" id="458442at2"/>
<evidence type="ECO:0000259" key="3">
    <source>
        <dbReference type="SMART" id="SM00563"/>
    </source>
</evidence>
<dbReference type="AlphaFoldDB" id="U5DGU5"/>
<evidence type="ECO:0000313" key="4">
    <source>
        <dbReference type="EMBL" id="ERN40821.1"/>
    </source>
</evidence>
<dbReference type="SMART" id="SM00563">
    <property type="entry name" value="PlsC"/>
    <property type="match status" value="1"/>
</dbReference>
<comment type="caution">
    <text evidence="4">The sequence shown here is derived from an EMBL/GenBank/DDBJ whole genome shotgun (WGS) entry which is preliminary data.</text>
</comment>
<dbReference type="InterPro" id="IPR002123">
    <property type="entry name" value="Plipid/glycerol_acylTrfase"/>
</dbReference>
<dbReference type="Proteomes" id="UP000016960">
    <property type="component" value="Unassembled WGS sequence"/>
</dbReference>
<reference evidence="4 5" key="1">
    <citation type="submission" date="2013-05" db="EMBL/GenBank/DDBJ databases">
        <title>Draft genome sequence of Rubidibacter lacunae KORDI 51-2.</title>
        <authorList>
            <person name="Choi D.H."/>
            <person name="Noh J.H."/>
            <person name="Kwon K.-K."/>
            <person name="Lee J.-H."/>
            <person name="Ryu J.-Y."/>
        </authorList>
    </citation>
    <scope>NUCLEOTIDE SEQUENCE [LARGE SCALE GENOMIC DNA]</scope>
    <source>
        <strain evidence="4 5">KORDI 51-2</strain>
    </source>
</reference>
<name>U5DGU5_9CHRO</name>
<dbReference type="PANTHER" id="PTHR10434">
    <property type="entry name" value="1-ACYL-SN-GLYCEROL-3-PHOSPHATE ACYLTRANSFERASE"/>
    <property type="match status" value="1"/>
</dbReference>
<accession>U5DGU5</accession>
<dbReference type="GO" id="GO:0003841">
    <property type="term" value="F:1-acylglycerol-3-phosphate O-acyltransferase activity"/>
    <property type="evidence" value="ECO:0007669"/>
    <property type="project" value="TreeGrafter"/>
</dbReference>